<name>A0A431U2H1_9BACT</name>
<dbReference type="AlphaFoldDB" id="A0A431U2H1"/>
<keyword evidence="2" id="KW-1185">Reference proteome</keyword>
<dbReference type="OrthoDB" id="878728at2"/>
<dbReference type="EMBL" id="RXOF01000006">
    <property type="protein sequence ID" value="RTQ49546.1"/>
    <property type="molecule type" value="Genomic_DNA"/>
</dbReference>
<comment type="caution">
    <text evidence="1">The sequence shown here is derived from an EMBL/GenBank/DDBJ whole genome shotgun (WGS) entry which is preliminary data.</text>
</comment>
<sequence length="225" mass="24470">MHLFHRIVPVLLGLSSCAAPRTLLPGSYLETKPNVMLYTSRELVVQPANRVRYLVHVDDISMGREGSGTYRLRGRRLELQLNGQPDTATARTNSRPLAASDQQVQLSVSTQAAAGTSEPLPGLTVLVRDAAGAIVAATPTDSAGYAALPWQPSTTPQTIEITGIGWLRWQRPWPTGPTAFRVQMVPQPYEPYPAGTRKLFQLLAASPQQLVLLQGADTLTLVRQP</sequence>
<reference evidence="1 2" key="1">
    <citation type="submission" date="2018-12" db="EMBL/GenBank/DDBJ databases">
        <title>Hymenobacter gummosus sp. nov., isolated from a spring.</title>
        <authorList>
            <person name="Nie L."/>
        </authorList>
    </citation>
    <scope>NUCLEOTIDE SEQUENCE [LARGE SCALE GENOMIC DNA]</scope>
    <source>
        <strain evidence="1 2">KCTC 52166</strain>
    </source>
</reference>
<proteinExistence type="predicted"/>
<protein>
    <submittedName>
        <fullName evidence="1">Uncharacterized protein</fullName>
    </submittedName>
</protein>
<evidence type="ECO:0000313" key="2">
    <source>
        <dbReference type="Proteomes" id="UP000282184"/>
    </source>
</evidence>
<organism evidence="1 2">
    <name type="scientific">Hymenobacter gummosus</name>
    <dbReference type="NCBI Taxonomy" id="1776032"/>
    <lineage>
        <taxon>Bacteria</taxon>
        <taxon>Pseudomonadati</taxon>
        <taxon>Bacteroidota</taxon>
        <taxon>Cytophagia</taxon>
        <taxon>Cytophagales</taxon>
        <taxon>Hymenobacteraceae</taxon>
        <taxon>Hymenobacter</taxon>
    </lineage>
</organism>
<dbReference type="Proteomes" id="UP000282184">
    <property type="component" value="Unassembled WGS sequence"/>
</dbReference>
<dbReference type="RefSeq" id="WP_126693405.1">
    <property type="nucleotide sequence ID" value="NZ_RXOF01000006.1"/>
</dbReference>
<accession>A0A431U2H1</accession>
<evidence type="ECO:0000313" key="1">
    <source>
        <dbReference type="EMBL" id="RTQ49546.1"/>
    </source>
</evidence>
<gene>
    <name evidence="1" type="ORF">EJV47_12015</name>
</gene>
<dbReference type="PROSITE" id="PS51257">
    <property type="entry name" value="PROKAR_LIPOPROTEIN"/>
    <property type="match status" value="1"/>
</dbReference>